<proteinExistence type="predicted"/>
<evidence type="ECO:0000313" key="2">
    <source>
        <dbReference type="EMBL" id="GBP95987.1"/>
    </source>
</evidence>
<organism evidence="2 3">
    <name type="scientific">Eumeta variegata</name>
    <name type="common">Bagworm moth</name>
    <name type="synonym">Eumeta japonica</name>
    <dbReference type="NCBI Taxonomy" id="151549"/>
    <lineage>
        <taxon>Eukaryota</taxon>
        <taxon>Metazoa</taxon>
        <taxon>Ecdysozoa</taxon>
        <taxon>Arthropoda</taxon>
        <taxon>Hexapoda</taxon>
        <taxon>Insecta</taxon>
        <taxon>Pterygota</taxon>
        <taxon>Neoptera</taxon>
        <taxon>Endopterygota</taxon>
        <taxon>Lepidoptera</taxon>
        <taxon>Glossata</taxon>
        <taxon>Ditrysia</taxon>
        <taxon>Tineoidea</taxon>
        <taxon>Psychidae</taxon>
        <taxon>Oiketicinae</taxon>
        <taxon>Eumeta</taxon>
    </lineage>
</organism>
<feature type="region of interest" description="Disordered" evidence="1">
    <location>
        <begin position="1"/>
        <end position="20"/>
    </location>
</feature>
<comment type="caution">
    <text evidence="2">The sequence shown here is derived from an EMBL/GenBank/DDBJ whole genome shotgun (WGS) entry which is preliminary data.</text>
</comment>
<evidence type="ECO:0000313" key="3">
    <source>
        <dbReference type="Proteomes" id="UP000299102"/>
    </source>
</evidence>
<reference evidence="2 3" key="1">
    <citation type="journal article" date="2019" name="Commun. Biol.">
        <title>The bagworm genome reveals a unique fibroin gene that provides high tensile strength.</title>
        <authorList>
            <person name="Kono N."/>
            <person name="Nakamura H."/>
            <person name="Ohtoshi R."/>
            <person name="Tomita M."/>
            <person name="Numata K."/>
            <person name="Arakawa K."/>
        </authorList>
    </citation>
    <scope>NUCLEOTIDE SEQUENCE [LARGE SCALE GENOMIC DNA]</scope>
</reference>
<sequence>MAALFSGVQRQDPSSEHSRRIISISQPRLQAFNLQLAQFCVTNGVMNDNDKIQLRTVLTMSLDKDTIHAATSLVALDSLDAVLYTQSVAATSGCAVFSVPA</sequence>
<dbReference type="AlphaFoldDB" id="A0A4C2AAS2"/>
<protein>
    <submittedName>
        <fullName evidence="2">Uncharacterized protein</fullName>
    </submittedName>
</protein>
<accession>A0A4C2AAS2</accession>
<keyword evidence="3" id="KW-1185">Reference proteome</keyword>
<dbReference type="EMBL" id="BGZK01002716">
    <property type="protein sequence ID" value="GBP95987.1"/>
    <property type="molecule type" value="Genomic_DNA"/>
</dbReference>
<evidence type="ECO:0000256" key="1">
    <source>
        <dbReference type="SAM" id="MobiDB-lite"/>
    </source>
</evidence>
<dbReference type="Proteomes" id="UP000299102">
    <property type="component" value="Unassembled WGS sequence"/>
</dbReference>
<name>A0A4C2AAS2_EUMVA</name>
<dbReference type="OrthoDB" id="6772952at2759"/>
<gene>
    <name evidence="2" type="ORF">EVAR_63136_1</name>
</gene>